<dbReference type="EMBL" id="CAADFV010000114">
    <property type="protein sequence ID" value="VFK65823.1"/>
    <property type="molecule type" value="Genomic_DNA"/>
</dbReference>
<dbReference type="EMBL" id="CAADFY010000122">
    <property type="protein sequence ID" value="VFK57599.1"/>
    <property type="molecule type" value="Genomic_DNA"/>
</dbReference>
<accession>A0A451AID9</accession>
<reference evidence="3" key="1">
    <citation type="submission" date="2019-02" db="EMBL/GenBank/DDBJ databases">
        <authorList>
            <person name="Gruber-Vodicka R. H."/>
            <person name="Seah K. B. B."/>
        </authorList>
    </citation>
    <scope>NUCLEOTIDE SEQUENCE</scope>
    <source>
        <strain evidence="3">BECK_BY2</strain>
        <strain evidence="2">BECK_BY3</strain>
    </source>
</reference>
<organism evidence="3">
    <name type="scientific">Candidatus Kentrum sp. TUN</name>
    <dbReference type="NCBI Taxonomy" id="2126343"/>
    <lineage>
        <taxon>Bacteria</taxon>
        <taxon>Pseudomonadati</taxon>
        <taxon>Pseudomonadota</taxon>
        <taxon>Gammaproteobacteria</taxon>
        <taxon>Candidatus Kentrum</taxon>
    </lineage>
</organism>
<proteinExistence type="predicted"/>
<sequence length="427" mass="49996">MKTPSYRTEEGWARHVDRSISTLPDVVSNLEGNMRYAQHEISSRFSELNGGIREISSFTERLGSIQSQHTSLLSDISNSSRKQINIQQSISYNSSRQTEILSRIDRVTSEFNRISRRQLEVQERQLAVQEQQLKIQRYQAELQNMQLEQSMLQTSLQQIIARELQLQSRLLEVNRQTDLAGEKLHTIKDYLNSEISRIETDPTLPDIVKFLLIEKYIAFISGNQMLSNTLSFLEVSFEFAFGSILSKLNSTKEVLFAKVRREIDHVMLNLKYCALLDNVDNAANSLNEIEILRGQLSQQTETRDNEKRKFNICASHRVKNPKEYLGVFQRMTRGIFNKKARYLFRDYRKREKAFERAQERYNSASKYVGDTYGQIKSSESTLHRKGYPVTTLEFDAFRMYLMNKQSEFLRQYPYFEEIRAAYKPFPS</sequence>
<evidence type="ECO:0000313" key="3">
    <source>
        <dbReference type="EMBL" id="VFK65823.1"/>
    </source>
</evidence>
<feature type="coiled-coil region" evidence="1">
    <location>
        <begin position="112"/>
        <end position="155"/>
    </location>
</feature>
<evidence type="ECO:0000313" key="2">
    <source>
        <dbReference type="EMBL" id="VFK57599.1"/>
    </source>
</evidence>
<keyword evidence="1" id="KW-0175">Coiled coil</keyword>
<name>A0A451AID9_9GAMM</name>
<gene>
    <name evidence="3" type="ORF">BECKTUN1418E_GA0071001_11141</name>
    <name evidence="2" type="ORF">BECKTUN1418F_GA0071002_11222</name>
</gene>
<dbReference type="AlphaFoldDB" id="A0A451AID9"/>
<evidence type="ECO:0000256" key="1">
    <source>
        <dbReference type="SAM" id="Coils"/>
    </source>
</evidence>
<protein>
    <submittedName>
        <fullName evidence="3">Uncharacterized protein</fullName>
    </submittedName>
</protein>